<accession>A0A1B1DWT0</accession>
<reference evidence="3" key="1">
    <citation type="submission" date="2016-06" db="EMBL/GenBank/DDBJ databases">
        <title>First high quality genome sequence of Plasmodium coatneyi using continuous long reads from single molecule, real-time sequencing.</title>
        <authorList>
            <person name="Chien J.-T."/>
            <person name="Pakala S.B."/>
            <person name="Geraldo J.A."/>
            <person name="Lapp S.A."/>
            <person name="Barnwell J.W."/>
            <person name="Kissinger J.C."/>
            <person name="Galinski M.R."/>
            <person name="Humphrey J.C."/>
        </authorList>
    </citation>
    <scope>NUCLEOTIDE SEQUENCE [LARGE SCALE GENOMIC DNA]</scope>
    <source>
        <strain evidence="3">Hackeri</strain>
    </source>
</reference>
<dbReference type="AlphaFoldDB" id="A0A1B1DWT0"/>
<dbReference type="RefSeq" id="XP_019913784.1">
    <property type="nucleotide sequence ID" value="XM_020058186.1"/>
</dbReference>
<dbReference type="Proteomes" id="UP000092716">
    <property type="component" value="Chromosome 6"/>
</dbReference>
<feature type="region of interest" description="Disordered" evidence="1">
    <location>
        <begin position="1"/>
        <end position="25"/>
    </location>
</feature>
<feature type="compositionally biased region" description="Basic and acidic residues" evidence="1">
    <location>
        <begin position="346"/>
        <end position="360"/>
    </location>
</feature>
<organism evidence="2 3">
    <name type="scientific">Plasmodium coatneyi</name>
    <dbReference type="NCBI Taxonomy" id="208452"/>
    <lineage>
        <taxon>Eukaryota</taxon>
        <taxon>Sar</taxon>
        <taxon>Alveolata</taxon>
        <taxon>Apicomplexa</taxon>
        <taxon>Aconoidasida</taxon>
        <taxon>Haemosporida</taxon>
        <taxon>Plasmodiidae</taxon>
        <taxon>Plasmodium</taxon>
    </lineage>
</organism>
<keyword evidence="3" id="KW-1185">Reference proteome</keyword>
<feature type="region of interest" description="Disordered" evidence="1">
    <location>
        <begin position="195"/>
        <end position="433"/>
    </location>
</feature>
<feature type="compositionally biased region" description="Basic and acidic residues" evidence="1">
    <location>
        <begin position="407"/>
        <end position="417"/>
    </location>
</feature>
<feature type="compositionally biased region" description="Low complexity" evidence="1">
    <location>
        <begin position="418"/>
        <end position="431"/>
    </location>
</feature>
<feature type="compositionally biased region" description="Basic and acidic residues" evidence="1">
    <location>
        <begin position="296"/>
        <end position="315"/>
    </location>
</feature>
<feature type="compositionally biased region" description="Polar residues" evidence="1">
    <location>
        <begin position="268"/>
        <end position="280"/>
    </location>
</feature>
<name>A0A1B1DWT0_9APIC</name>
<dbReference type="VEuPathDB" id="PlasmoDB:PCOAH_00013770"/>
<sequence length="524" mass="57522">MKVRKRSPLCRRNPQAGNDDSHDGGLLDEYYNTIPGIELQIEKILESFHVSKYDYKITHLLIDIIQNETIKILRNAKNIKKNGIDRRLYIKADPTKREDRKEDHVSPNLVGSSNSGDDTKKDDASKGMVEGQPRTDQSNVTADISNDASGANFKGGVIDDRATQAVSLGMEAPPANERDEQVEKQNQGNDIQADVGVAQTQEQSHDKGGLAELSCGVEEGTKKEAAGGGKEESQVDVQNGEEKKQVEAETLQTGQTEQNGQEGQTDQNSESFSIFKTFSSYFAKVNKPNEEEGESAPEKSGNDESKNREAIDDPPKVNNPQNENENVNPSDNPAGAGNHFLNDAKNNIKEETNDTIKEGVPHGMSSSGQNLNPGDGAGMAPNKNQMDEAGKETNQVGSGVSEEVQNGDEKEGAKDQAEQPQSQPATTTTTTEQEEVLVIDEESVNLAIKEYVLKYIYKKKNVDFLYDELATQQKETNSAGIVDRNVRYPTGFPPYLPDDCSINTILPAWDIKYNFNSSKGESYQ</sequence>
<proteinExistence type="predicted"/>
<evidence type="ECO:0000313" key="2">
    <source>
        <dbReference type="EMBL" id="ANQ07089.1"/>
    </source>
</evidence>
<feature type="compositionally biased region" description="Low complexity" evidence="1">
    <location>
        <begin position="249"/>
        <end position="267"/>
    </location>
</feature>
<protein>
    <submittedName>
        <fullName evidence="2">Uncharacterized protein</fullName>
    </submittedName>
</protein>
<feature type="region of interest" description="Disordered" evidence="1">
    <location>
        <begin position="95"/>
        <end position="157"/>
    </location>
</feature>
<feature type="compositionally biased region" description="Basic and acidic residues" evidence="1">
    <location>
        <begin position="219"/>
        <end position="233"/>
    </location>
</feature>
<evidence type="ECO:0000313" key="3">
    <source>
        <dbReference type="Proteomes" id="UP000092716"/>
    </source>
</evidence>
<feature type="compositionally biased region" description="Polar residues" evidence="1">
    <location>
        <begin position="134"/>
        <end position="149"/>
    </location>
</feature>
<feature type="compositionally biased region" description="Basic and acidic residues" evidence="1">
    <location>
        <begin position="95"/>
        <end position="105"/>
    </location>
</feature>
<gene>
    <name evidence="2" type="ORF">PCOAH_00013770</name>
</gene>
<dbReference type="GeneID" id="30908103"/>
<dbReference type="KEGG" id="pcot:PCOAH_00013770"/>
<feature type="compositionally biased region" description="Low complexity" evidence="1">
    <location>
        <begin position="316"/>
        <end position="329"/>
    </location>
</feature>
<dbReference type="EMBL" id="CP016244">
    <property type="protein sequence ID" value="ANQ07089.1"/>
    <property type="molecule type" value="Genomic_DNA"/>
</dbReference>
<evidence type="ECO:0000256" key="1">
    <source>
        <dbReference type="SAM" id="MobiDB-lite"/>
    </source>
</evidence>
<dbReference type="OrthoDB" id="361150at2759"/>